<name>A0A1Y5U344_9PROT</name>
<sequence length="249" mass="27443">MSYRIVDAAGAKTEDEFREIAVFGGVPDWLVPPEDFGGTAFESGPKHTGTSAIVRVRDHWRNFNKRVTELNKDDGLTAIGRHREIVKIAGATRSEMEHTRHLAGRLARQVQAMRERGQEGPKDPIMRLLRELREQDIRRTITAADIAGVIANAKLADDYETLSAVVRAPATWEPLKGADPEKLKEIRELVLFDGDADAFSEFAELSRIAADVENSIRLVESEITDALGDGAPLVKIGMQDDNTEQAASA</sequence>
<organism evidence="1 2">
    <name type="scientific">Oceanibacterium hippocampi</name>
    <dbReference type="NCBI Taxonomy" id="745714"/>
    <lineage>
        <taxon>Bacteria</taxon>
        <taxon>Pseudomonadati</taxon>
        <taxon>Pseudomonadota</taxon>
        <taxon>Alphaproteobacteria</taxon>
        <taxon>Sneathiellales</taxon>
        <taxon>Sneathiellaceae</taxon>
        <taxon>Oceanibacterium</taxon>
    </lineage>
</organism>
<accession>A0A1Y5U344</accession>
<dbReference type="Proteomes" id="UP000193200">
    <property type="component" value="Unassembled WGS sequence"/>
</dbReference>
<proteinExistence type="predicted"/>
<dbReference type="AlphaFoldDB" id="A0A1Y5U344"/>
<gene>
    <name evidence="1" type="ORF">OCH7691_04393</name>
</gene>
<keyword evidence="2" id="KW-1185">Reference proteome</keyword>
<protein>
    <submittedName>
        <fullName evidence="1">Uncharacterized protein</fullName>
    </submittedName>
</protein>
<dbReference type="InParanoid" id="A0A1Y5U344"/>
<evidence type="ECO:0000313" key="2">
    <source>
        <dbReference type="Proteomes" id="UP000193200"/>
    </source>
</evidence>
<dbReference type="RefSeq" id="WP_085885729.1">
    <property type="nucleotide sequence ID" value="NZ_FWFR01000007.1"/>
</dbReference>
<reference evidence="1 2" key="1">
    <citation type="submission" date="2017-03" db="EMBL/GenBank/DDBJ databases">
        <authorList>
            <person name="Afonso C.L."/>
            <person name="Miller P.J."/>
            <person name="Scott M.A."/>
            <person name="Spackman E."/>
            <person name="Goraichik I."/>
            <person name="Dimitrov K.M."/>
            <person name="Suarez D.L."/>
            <person name="Swayne D.E."/>
        </authorList>
    </citation>
    <scope>NUCLEOTIDE SEQUENCE [LARGE SCALE GENOMIC DNA]</scope>
    <source>
        <strain evidence="1 2">CECT 7691</strain>
    </source>
</reference>
<dbReference type="EMBL" id="FWFR01000007">
    <property type="protein sequence ID" value="SLN77376.1"/>
    <property type="molecule type" value="Genomic_DNA"/>
</dbReference>
<evidence type="ECO:0000313" key="1">
    <source>
        <dbReference type="EMBL" id="SLN77376.1"/>
    </source>
</evidence>